<sequence length="55" mass="6483">MEADYFLTCAGWRTLYRLILYDPHTRRYRVSGVAQHALVSPWAHVEYVAPWDADD</sequence>
<evidence type="ECO:0000313" key="2">
    <source>
        <dbReference type="Proteomes" id="UP000188318"/>
    </source>
</evidence>
<dbReference type="Proteomes" id="UP000188318">
    <property type="component" value="Unassembled WGS sequence"/>
</dbReference>
<organism evidence="1 2">
    <name type="scientific">Aspergillus carbonarius (strain ITEM 5010)</name>
    <dbReference type="NCBI Taxonomy" id="602072"/>
    <lineage>
        <taxon>Eukaryota</taxon>
        <taxon>Fungi</taxon>
        <taxon>Dikarya</taxon>
        <taxon>Ascomycota</taxon>
        <taxon>Pezizomycotina</taxon>
        <taxon>Eurotiomycetes</taxon>
        <taxon>Eurotiomycetidae</taxon>
        <taxon>Eurotiales</taxon>
        <taxon>Aspergillaceae</taxon>
        <taxon>Aspergillus</taxon>
        <taxon>Aspergillus subgen. Circumdati</taxon>
    </lineage>
</organism>
<dbReference type="VEuPathDB" id="FungiDB:ASPCADRAFT_7503"/>
<reference evidence="2" key="1">
    <citation type="journal article" date="2017" name="Genome Biol.">
        <title>Comparative genomics reveals high biological diversity and specific adaptations in the industrially and medically important fungal genus Aspergillus.</title>
        <authorList>
            <person name="de Vries R.P."/>
            <person name="Riley R."/>
            <person name="Wiebenga A."/>
            <person name="Aguilar-Osorio G."/>
            <person name="Amillis S."/>
            <person name="Uchima C.A."/>
            <person name="Anderluh G."/>
            <person name="Asadollahi M."/>
            <person name="Askin M."/>
            <person name="Barry K."/>
            <person name="Battaglia E."/>
            <person name="Bayram O."/>
            <person name="Benocci T."/>
            <person name="Braus-Stromeyer S.A."/>
            <person name="Caldana C."/>
            <person name="Canovas D."/>
            <person name="Cerqueira G.C."/>
            <person name="Chen F."/>
            <person name="Chen W."/>
            <person name="Choi C."/>
            <person name="Clum A."/>
            <person name="Dos Santos R.A."/>
            <person name="Damasio A.R."/>
            <person name="Diallinas G."/>
            <person name="Emri T."/>
            <person name="Fekete E."/>
            <person name="Flipphi M."/>
            <person name="Freyberg S."/>
            <person name="Gallo A."/>
            <person name="Gournas C."/>
            <person name="Habgood R."/>
            <person name="Hainaut M."/>
            <person name="Harispe M.L."/>
            <person name="Henrissat B."/>
            <person name="Hilden K.S."/>
            <person name="Hope R."/>
            <person name="Hossain A."/>
            <person name="Karabika E."/>
            <person name="Karaffa L."/>
            <person name="Karanyi Z."/>
            <person name="Krasevec N."/>
            <person name="Kuo A."/>
            <person name="Kusch H."/>
            <person name="LaButti K."/>
            <person name="Lagendijk E.L."/>
            <person name="Lapidus A."/>
            <person name="Levasseur A."/>
            <person name="Lindquist E."/>
            <person name="Lipzen A."/>
            <person name="Logrieco A.F."/>
            <person name="MacCabe A."/>
            <person name="Maekelae M.R."/>
            <person name="Malavazi I."/>
            <person name="Melin P."/>
            <person name="Meyer V."/>
            <person name="Mielnichuk N."/>
            <person name="Miskei M."/>
            <person name="Molnar A.P."/>
            <person name="Mule G."/>
            <person name="Ngan C.Y."/>
            <person name="Orejas M."/>
            <person name="Orosz E."/>
            <person name="Ouedraogo J.P."/>
            <person name="Overkamp K.M."/>
            <person name="Park H.-S."/>
            <person name="Perrone G."/>
            <person name="Piumi F."/>
            <person name="Punt P.J."/>
            <person name="Ram A.F."/>
            <person name="Ramon A."/>
            <person name="Rauscher S."/>
            <person name="Record E."/>
            <person name="Riano-Pachon D.M."/>
            <person name="Robert V."/>
            <person name="Roehrig J."/>
            <person name="Ruller R."/>
            <person name="Salamov A."/>
            <person name="Salih N.S."/>
            <person name="Samson R.A."/>
            <person name="Sandor E."/>
            <person name="Sanguinetti M."/>
            <person name="Schuetze T."/>
            <person name="Sepcic K."/>
            <person name="Shelest E."/>
            <person name="Sherlock G."/>
            <person name="Sophianopoulou V."/>
            <person name="Squina F.M."/>
            <person name="Sun H."/>
            <person name="Susca A."/>
            <person name="Todd R.B."/>
            <person name="Tsang A."/>
            <person name="Unkles S.E."/>
            <person name="van de Wiele N."/>
            <person name="van Rossen-Uffink D."/>
            <person name="Oliveira J.V."/>
            <person name="Vesth T.C."/>
            <person name="Visser J."/>
            <person name="Yu J.-H."/>
            <person name="Zhou M."/>
            <person name="Andersen M.R."/>
            <person name="Archer D.B."/>
            <person name="Baker S.E."/>
            <person name="Benoit I."/>
            <person name="Brakhage A.A."/>
            <person name="Braus G.H."/>
            <person name="Fischer R."/>
            <person name="Frisvad J.C."/>
            <person name="Goldman G.H."/>
            <person name="Houbraken J."/>
            <person name="Oakley B."/>
            <person name="Pocsi I."/>
            <person name="Scazzocchio C."/>
            <person name="Seiboth B."/>
            <person name="vanKuyk P.A."/>
            <person name="Wortman J."/>
            <person name="Dyer P.S."/>
            <person name="Grigoriev I.V."/>
        </authorList>
    </citation>
    <scope>NUCLEOTIDE SEQUENCE [LARGE SCALE GENOMIC DNA]</scope>
    <source>
        <strain evidence="2">ITEM 5010</strain>
    </source>
</reference>
<dbReference type="AlphaFoldDB" id="A0A1R3RHQ3"/>
<gene>
    <name evidence="1" type="ORF">ASPCADRAFT_7503</name>
</gene>
<dbReference type="EMBL" id="KV907503">
    <property type="protein sequence ID" value="OOF94015.1"/>
    <property type="molecule type" value="Genomic_DNA"/>
</dbReference>
<proteinExistence type="predicted"/>
<keyword evidence="2" id="KW-1185">Reference proteome</keyword>
<protein>
    <submittedName>
        <fullName evidence="1">Uncharacterized protein</fullName>
    </submittedName>
</protein>
<evidence type="ECO:0000313" key="1">
    <source>
        <dbReference type="EMBL" id="OOF94015.1"/>
    </source>
</evidence>
<name>A0A1R3RHQ3_ASPC5</name>
<accession>A0A1R3RHQ3</accession>
<dbReference type="OrthoDB" id="4381838at2759"/>